<dbReference type="Gene3D" id="3.40.50.300">
    <property type="entry name" value="P-loop containing nucleotide triphosphate hydrolases"/>
    <property type="match status" value="2"/>
</dbReference>
<reference evidence="2 3" key="1">
    <citation type="submission" date="2016-10" db="EMBL/GenBank/DDBJ databases">
        <authorList>
            <person name="de Groot N.N."/>
        </authorList>
    </citation>
    <scope>NUCLEOTIDE SEQUENCE [LARGE SCALE GENOMIC DNA]</scope>
    <source>
        <strain evidence="2 3">DSM 11443</strain>
    </source>
</reference>
<organism evidence="2 3">
    <name type="scientific">Sulfitobacter brevis</name>
    <dbReference type="NCBI Taxonomy" id="74348"/>
    <lineage>
        <taxon>Bacteria</taxon>
        <taxon>Pseudomonadati</taxon>
        <taxon>Pseudomonadota</taxon>
        <taxon>Alphaproteobacteria</taxon>
        <taxon>Rhodobacterales</taxon>
        <taxon>Roseobacteraceae</taxon>
        <taxon>Sulfitobacter</taxon>
    </lineage>
</organism>
<dbReference type="OrthoDB" id="975794at2"/>
<dbReference type="STRING" id="74348.SAMN04488523_10299"/>
<name>A0A1I1UF04_9RHOB</name>
<dbReference type="Pfam" id="PF13476">
    <property type="entry name" value="AAA_23"/>
    <property type="match status" value="1"/>
</dbReference>
<dbReference type="GO" id="GO:0006302">
    <property type="term" value="P:double-strand break repair"/>
    <property type="evidence" value="ECO:0007669"/>
    <property type="project" value="InterPro"/>
</dbReference>
<evidence type="ECO:0000313" key="3">
    <source>
        <dbReference type="Proteomes" id="UP000198977"/>
    </source>
</evidence>
<feature type="domain" description="Rad50/SbcC-type AAA" evidence="1">
    <location>
        <begin position="20"/>
        <end position="87"/>
    </location>
</feature>
<dbReference type="AlphaFoldDB" id="A0A1I1UF04"/>
<dbReference type="InterPro" id="IPR027417">
    <property type="entry name" value="P-loop_NTPase"/>
</dbReference>
<evidence type="ECO:0000313" key="2">
    <source>
        <dbReference type="EMBL" id="SFD69436.1"/>
    </source>
</evidence>
<protein>
    <submittedName>
        <fullName evidence="2">AAA domain-containing protein</fullName>
    </submittedName>
</protein>
<gene>
    <name evidence="2" type="ORF">SAMN04488523_10299</name>
</gene>
<dbReference type="GO" id="GO:0016887">
    <property type="term" value="F:ATP hydrolysis activity"/>
    <property type="evidence" value="ECO:0007669"/>
    <property type="project" value="InterPro"/>
</dbReference>
<dbReference type="PANTHER" id="PTHR32114:SF2">
    <property type="entry name" value="ABC TRANSPORTER ABCH.3"/>
    <property type="match status" value="1"/>
</dbReference>
<sequence>MLHSIRYTVTFSTTGKTLTENITFRPGFGILTGANESGKSLVVEMIRWCLFGSAALRGKIGDYKKASARLEIVLKGKPYVIERTASHATLFRGPDQIAVGTTPVNQKVVELFGFGLEVFDASCVALQGEIEALGTMKPAERKRLVDSVIGVGVIEELAKSAGDEANALKRRARDLSQNLRAPEPPPKPDDYRLLSEIDADLADLAKARTRLDHLRGVTTETRSPPTPPHETVSTPVPELQALASSQDGMNARLRAAEMELTALPKPSPYSDSELAKIAGQSDGFQQWQNKQRLLASAPDPGAGVQKVKQAMAFQDAEHLRHRIAALRSKGVHICPSCAHQWPVETASIEAIAADLALVNDVEKPEGVPTERKALLALLRAAQAWEDIQPQLTSLADVHPCERPALDFAEIENHRLRNGYAIRRSELNQEIKSLDMALAGLPDYVAQLRERQRFEDRLALYRDQQTAFDIWQRAFKAAQAEIATLIEPVKGYDKLATLRSAVVLYDTLRIRFELDLQRYTEGMAEVSDSLKEAEDWERARQALTNLRGMVKQHLLPSLNKVASQYLAQMTGGERQIIYADECFAITVDGQALNTLSGSGKAVACLALRLGLGQVLTQGIFPVFIGDEIDASMDQNRTANTAAMFEALKSRLGQILLVTHKRPEADYMIELGGI</sequence>
<proteinExistence type="predicted"/>
<dbReference type="InterPro" id="IPR038729">
    <property type="entry name" value="Rad50/SbcC_AAA"/>
</dbReference>
<evidence type="ECO:0000259" key="1">
    <source>
        <dbReference type="Pfam" id="PF13476"/>
    </source>
</evidence>
<dbReference type="Proteomes" id="UP000198977">
    <property type="component" value="Unassembled WGS sequence"/>
</dbReference>
<keyword evidence="3" id="KW-1185">Reference proteome</keyword>
<dbReference type="EMBL" id="FOMW01000002">
    <property type="protein sequence ID" value="SFD69436.1"/>
    <property type="molecule type" value="Genomic_DNA"/>
</dbReference>
<dbReference type="PANTHER" id="PTHR32114">
    <property type="entry name" value="ABC TRANSPORTER ABCH.3"/>
    <property type="match status" value="1"/>
</dbReference>
<dbReference type="RefSeq" id="WP_093922344.1">
    <property type="nucleotide sequence ID" value="NZ_FOMW01000002.1"/>
</dbReference>
<dbReference type="SUPFAM" id="SSF52540">
    <property type="entry name" value="P-loop containing nucleoside triphosphate hydrolases"/>
    <property type="match status" value="1"/>
</dbReference>
<accession>A0A1I1UF04</accession>